<evidence type="ECO:0000313" key="2">
    <source>
        <dbReference type="Proteomes" id="UP000276133"/>
    </source>
</evidence>
<organism evidence="1 2">
    <name type="scientific">Brachionus plicatilis</name>
    <name type="common">Marine rotifer</name>
    <name type="synonym">Brachionus muelleri</name>
    <dbReference type="NCBI Taxonomy" id="10195"/>
    <lineage>
        <taxon>Eukaryota</taxon>
        <taxon>Metazoa</taxon>
        <taxon>Spiralia</taxon>
        <taxon>Gnathifera</taxon>
        <taxon>Rotifera</taxon>
        <taxon>Eurotatoria</taxon>
        <taxon>Monogononta</taxon>
        <taxon>Pseudotrocha</taxon>
        <taxon>Ploima</taxon>
        <taxon>Brachionidae</taxon>
        <taxon>Brachionus</taxon>
    </lineage>
</organism>
<keyword evidence="2" id="KW-1185">Reference proteome</keyword>
<accession>A0A3M7SKJ3</accession>
<gene>
    <name evidence="1" type="ORF">BpHYR1_049146</name>
</gene>
<sequence>MNNLYKFNEKKGKKNRQFAFTNLNGSICMESFYKVIVTLFLHKNMLIGSALAKNQSSNNNFKPFFKTRKFQFQ</sequence>
<reference evidence="1 2" key="1">
    <citation type="journal article" date="2018" name="Sci. Rep.">
        <title>Genomic signatures of local adaptation to the degree of environmental predictability in rotifers.</title>
        <authorList>
            <person name="Franch-Gras L."/>
            <person name="Hahn C."/>
            <person name="Garcia-Roger E.M."/>
            <person name="Carmona M.J."/>
            <person name="Serra M."/>
            <person name="Gomez A."/>
        </authorList>
    </citation>
    <scope>NUCLEOTIDE SEQUENCE [LARGE SCALE GENOMIC DNA]</scope>
    <source>
        <strain evidence="1">HYR1</strain>
    </source>
</reference>
<protein>
    <submittedName>
        <fullName evidence="1">Uncharacterized protein</fullName>
    </submittedName>
</protein>
<dbReference type="EMBL" id="REGN01001210">
    <property type="protein sequence ID" value="RNA36249.1"/>
    <property type="molecule type" value="Genomic_DNA"/>
</dbReference>
<dbReference type="AlphaFoldDB" id="A0A3M7SKJ3"/>
<proteinExistence type="predicted"/>
<name>A0A3M7SKJ3_BRAPC</name>
<comment type="caution">
    <text evidence="1">The sequence shown here is derived from an EMBL/GenBank/DDBJ whole genome shotgun (WGS) entry which is preliminary data.</text>
</comment>
<evidence type="ECO:0000313" key="1">
    <source>
        <dbReference type="EMBL" id="RNA36249.1"/>
    </source>
</evidence>
<dbReference type="Proteomes" id="UP000276133">
    <property type="component" value="Unassembled WGS sequence"/>
</dbReference>